<dbReference type="KEGG" id="pcad:114484783"/>
<name>A0A455ASS8_PHYMC</name>
<dbReference type="AlphaFoldDB" id="A0A455ASS8"/>
<dbReference type="RefSeq" id="XP_028339184.1">
    <property type="nucleotide sequence ID" value="XM_028483383.2"/>
</dbReference>
<gene>
    <name evidence="3" type="primary">LOC114484783</name>
</gene>
<organism evidence="2 3">
    <name type="scientific">Physeter macrocephalus</name>
    <name type="common">Sperm whale</name>
    <name type="synonym">Physeter catodon</name>
    <dbReference type="NCBI Taxonomy" id="9755"/>
    <lineage>
        <taxon>Eukaryota</taxon>
        <taxon>Metazoa</taxon>
        <taxon>Chordata</taxon>
        <taxon>Craniata</taxon>
        <taxon>Vertebrata</taxon>
        <taxon>Euteleostomi</taxon>
        <taxon>Mammalia</taxon>
        <taxon>Eutheria</taxon>
        <taxon>Laurasiatheria</taxon>
        <taxon>Artiodactyla</taxon>
        <taxon>Whippomorpha</taxon>
        <taxon>Cetacea</taxon>
        <taxon>Odontoceti</taxon>
        <taxon>Physeteridae</taxon>
        <taxon>Physeter</taxon>
    </lineage>
</organism>
<feature type="compositionally biased region" description="Polar residues" evidence="1">
    <location>
        <begin position="1"/>
        <end position="10"/>
    </location>
</feature>
<proteinExistence type="predicted"/>
<reference evidence="3" key="1">
    <citation type="submission" date="2025-08" db="UniProtKB">
        <authorList>
            <consortium name="RefSeq"/>
        </authorList>
    </citation>
    <scope>IDENTIFICATION</scope>
    <source>
        <tissue evidence="3">Muscle</tissue>
    </source>
</reference>
<evidence type="ECO:0000313" key="2">
    <source>
        <dbReference type="Proteomes" id="UP000248484"/>
    </source>
</evidence>
<protein>
    <submittedName>
        <fullName evidence="3">Uncharacterized protein isoform X1</fullName>
    </submittedName>
</protein>
<keyword evidence="2" id="KW-1185">Reference proteome</keyword>
<feature type="region of interest" description="Disordered" evidence="1">
    <location>
        <begin position="1"/>
        <end position="48"/>
    </location>
</feature>
<dbReference type="Proteomes" id="UP000248484">
    <property type="component" value="Chromosome 2"/>
</dbReference>
<accession>A0A455ASS8</accession>
<sequence>MQQSSSRTPSRAQPVRPGRVPRRAGVQGRHGPHPWSLPAQDALEQGHLLLAERTLGGSPEPESVPRGGGQGQQGLAAQKSQLCLLCPAGHTGAALKAERLVDSQSRCPGPDRQSHEGPWMAAVALQPRDNAERGQPCLHGGLTLARGDDLAGAKEEPAPSERGPCCLECVYAHVPACACVYRRPWFRQKDPGHPPKTAAAERGVFAWLGVLRGGPAVLWPLSGPLCGGGHVANSRGGSCLVPGISP</sequence>
<evidence type="ECO:0000313" key="3">
    <source>
        <dbReference type="RefSeq" id="XP_028339184.1"/>
    </source>
</evidence>
<evidence type="ECO:0000256" key="1">
    <source>
        <dbReference type="SAM" id="MobiDB-lite"/>
    </source>
</evidence>
<dbReference type="InParanoid" id="A0A455ASS8"/>
<dbReference type="GeneID" id="114484783"/>
<feature type="compositionally biased region" description="Low complexity" evidence="1">
    <location>
        <begin position="11"/>
        <end position="29"/>
    </location>
</feature>